<dbReference type="KEGG" id="esx:ESOMN_v1c02020"/>
<protein>
    <submittedName>
        <fullName evidence="1">Uncharacterized protein</fullName>
    </submittedName>
</protein>
<dbReference type="EMBL" id="CP024965">
    <property type="protein sequence ID" value="ATZ18586.1"/>
    <property type="molecule type" value="Genomic_DNA"/>
</dbReference>
<evidence type="ECO:0000313" key="2">
    <source>
        <dbReference type="Proteomes" id="UP000232230"/>
    </source>
</evidence>
<name>A0A2K8NYF5_9MOLU</name>
<proteinExistence type="predicted"/>
<reference evidence="1 2" key="1">
    <citation type="submission" date="2017-11" db="EMBL/GenBank/DDBJ databases">
        <title>Genome sequence of Entomoplasma somnilux PYAN-1 (ATCC 49194).</title>
        <authorList>
            <person name="Lo W.-S."/>
            <person name="Gasparich G.E."/>
            <person name="Kuo C.-H."/>
        </authorList>
    </citation>
    <scope>NUCLEOTIDE SEQUENCE [LARGE SCALE GENOMIC DNA]</scope>
    <source>
        <strain evidence="1 2">PYAN-1</strain>
    </source>
</reference>
<sequence>MFWNKNRKLKKGLKQRSFLESAWITNFWIKGDYLYLTNATSDKDKSSLSMLSIGVLKENLDNKNEIERKFISDPLLSNHTNLTHQLTDVTLISQYQGYLLDLTFNNNQIPTPVLVSTKPELKPILKIVENFAGKFVLTNEYKIYLNNELIYDESGEINICNFGTKNILISSKNNRELFYFKDSHFRERVIVSKGNYFFRLECYKQDLIIGKPMYDRFNEVNYFQPVIFIY</sequence>
<evidence type="ECO:0000313" key="1">
    <source>
        <dbReference type="EMBL" id="ATZ18586.1"/>
    </source>
</evidence>
<dbReference type="Proteomes" id="UP000232230">
    <property type="component" value="Chromosome"/>
</dbReference>
<organism evidence="1 2">
    <name type="scientific">Williamsoniiplasma somnilux</name>
    <dbReference type="NCBI Taxonomy" id="215578"/>
    <lineage>
        <taxon>Bacteria</taxon>
        <taxon>Bacillati</taxon>
        <taxon>Mycoplasmatota</taxon>
        <taxon>Mollicutes</taxon>
        <taxon>Entomoplasmatales</taxon>
        <taxon>Williamsoniiplasma</taxon>
    </lineage>
</organism>
<gene>
    <name evidence="1" type="ORF">ESOMN_v1c02020</name>
</gene>
<accession>A0A2K8NYF5</accession>
<keyword evidence="2" id="KW-1185">Reference proteome</keyword>
<dbReference type="AlphaFoldDB" id="A0A2K8NYF5"/>
<dbReference type="RefSeq" id="WP_024863728.1">
    <property type="nucleotide sequence ID" value="NZ_CP024965.1"/>
</dbReference>